<proteinExistence type="predicted"/>
<protein>
    <submittedName>
        <fullName evidence="1">Uncharacterized protein</fullName>
    </submittedName>
</protein>
<sequence length="176" mass="19107">MESRNCERKGRQQFPNIVSSLDLSLNLISNFNHRSFNPTPPLPEIPQLPPKSTNATSLNHNNAKPATSDDLLRSPERGQETRGGKFVIDESGNPLVVVRAMVAVGLLQRVPFKPIDSSMLLRKLESDSNVTLAEKKALRELGGEAGAILAVETALRSIAEENGGVELEELSISGKI</sequence>
<name>A0ACC1C254_9ROSI</name>
<evidence type="ECO:0000313" key="1">
    <source>
        <dbReference type="EMBL" id="KAJ0106050.1"/>
    </source>
</evidence>
<gene>
    <name evidence="1" type="ORF">Patl1_17433</name>
</gene>
<reference evidence="2" key="1">
    <citation type="journal article" date="2023" name="G3 (Bethesda)">
        <title>Genome assembly and association tests identify interacting loci associated with vigor, precocity, and sex in interspecific pistachio rootstocks.</title>
        <authorList>
            <person name="Palmer W."/>
            <person name="Jacygrad E."/>
            <person name="Sagayaradj S."/>
            <person name="Cavanaugh K."/>
            <person name="Han R."/>
            <person name="Bertier L."/>
            <person name="Beede B."/>
            <person name="Kafkas S."/>
            <person name="Golino D."/>
            <person name="Preece J."/>
            <person name="Michelmore R."/>
        </authorList>
    </citation>
    <scope>NUCLEOTIDE SEQUENCE [LARGE SCALE GENOMIC DNA]</scope>
</reference>
<keyword evidence="2" id="KW-1185">Reference proteome</keyword>
<accession>A0ACC1C254</accession>
<comment type="caution">
    <text evidence="1">The sequence shown here is derived from an EMBL/GenBank/DDBJ whole genome shotgun (WGS) entry which is preliminary data.</text>
</comment>
<dbReference type="EMBL" id="CM047898">
    <property type="protein sequence ID" value="KAJ0106050.1"/>
    <property type="molecule type" value="Genomic_DNA"/>
</dbReference>
<dbReference type="Proteomes" id="UP001164250">
    <property type="component" value="Chromosome 2"/>
</dbReference>
<organism evidence="1 2">
    <name type="scientific">Pistacia atlantica</name>
    <dbReference type="NCBI Taxonomy" id="434234"/>
    <lineage>
        <taxon>Eukaryota</taxon>
        <taxon>Viridiplantae</taxon>
        <taxon>Streptophyta</taxon>
        <taxon>Embryophyta</taxon>
        <taxon>Tracheophyta</taxon>
        <taxon>Spermatophyta</taxon>
        <taxon>Magnoliopsida</taxon>
        <taxon>eudicotyledons</taxon>
        <taxon>Gunneridae</taxon>
        <taxon>Pentapetalae</taxon>
        <taxon>rosids</taxon>
        <taxon>malvids</taxon>
        <taxon>Sapindales</taxon>
        <taxon>Anacardiaceae</taxon>
        <taxon>Pistacia</taxon>
    </lineage>
</organism>
<evidence type="ECO:0000313" key="2">
    <source>
        <dbReference type="Proteomes" id="UP001164250"/>
    </source>
</evidence>